<reference evidence="3" key="1">
    <citation type="submission" date="2019-05" db="EMBL/GenBank/DDBJ databases">
        <authorList>
            <consortium name="Pathogen Informatics"/>
        </authorList>
    </citation>
    <scope>NUCLEOTIDE SEQUENCE [LARGE SCALE GENOMIC DNA]</scope>
    <source>
        <strain evidence="3">NCTC12965</strain>
    </source>
</reference>
<dbReference type="PROSITE" id="PS50931">
    <property type="entry name" value="HTH_LYSR"/>
    <property type="match status" value="1"/>
</dbReference>
<dbReference type="PANTHER" id="PTHR30293:SF0">
    <property type="entry name" value="NITROGEN ASSIMILATION REGULATORY PROTEIN NAC"/>
    <property type="match status" value="1"/>
</dbReference>
<evidence type="ECO:0000256" key="1">
    <source>
        <dbReference type="ARBA" id="ARBA00023159"/>
    </source>
</evidence>
<dbReference type="PANTHER" id="PTHR30293">
    <property type="entry name" value="TRANSCRIPTIONAL REGULATORY PROTEIN NAC-RELATED"/>
    <property type="match status" value="1"/>
</dbReference>
<dbReference type="Gene3D" id="1.10.10.10">
    <property type="entry name" value="Winged helix-like DNA-binding domain superfamily/Winged helix DNA-binding domain"/>
    <property type="match status" value="1"/>
</dbReference>
<protein>
    <submittedName>
        <fullName evidence="3">Cat operon transcriptional regulator</fullName>
    </submittedName>
</protein>
<dbReference type="SUPFAM" id="SSF46785">
    <property type="entry name" value="Winged helix' DNA-binding domain"/>
    <property type="match status" value="1"/>
</dbReference>
<organism evidence="3">
    <name type="scientific">Serratia fonticola</name>
    <dbReference type="NCBI Taxonomy" id="47917"/>
    <lineage>
        <taxon>Bacteria</taxon>
        <taxon>Pseudomonadati</taxon>
        <taxon>Pseudomonadota</taxon>
        <taxon>Gammaproteobacteria</taxon>
        <taxon>Enterobacterales</taxon>
        <taxon>Yersiniaceae</taxon>
        <taxon>Serratia</taxon>
    </lineage>
</organism>
<gene>
    <name evidence="3" type="primary">catM_2</name>
    <name evidence="3" type="ORF">NCTC12965_07500</name>
</gene>
<dbReference type="GO" id="GO:2000142">
    <property type="term" value="P:regulation of DNA-templated transcription initiation"/>
    <property type="evidence" value="ECO:0007669"/>
    <property type="project" value="TreeGrafter"/>
</dbReference>
<accession>A0A4U9WEV0</accession>
<dbReference type="GO" id="GO:0003700">
    <property type="term" value="F:DNA-binding transcription factor activity"/>
    <property type="evidence" value="ECO:0007669"/>
    <property type="project" value="InterPro"/>
</dbReference>
<name>A0A4U9WEV0_SERFO</name>
<evidence type="ECO:0000313" key="3">
    <source>
        <dbReference type="EMBL" id="VTR57751.1"/>
    </source>
</evidence>
<dbReference type="AlphaFoldDB" id="A0A4U9WEV0"/>
<proteinExistence type="predicted"/>
<keyword evidence="1" id="KW-0010">Activator</keyword>
<dbReference type="InterPro" id="IPR000847">
    <property type="entry name" value="LysR_HTH_N"/>
</dbReference>
<sequence length="166" mass="18911">MELRQLRYFVRTVELGSMGQAALDLNIGVSALSQQISRLESELAIRLLQRTSRGDCCHRRRSGLFFSGSIGPAAMPMTPCGPRQAGPLIWARQRRNGPKYWPQYSVCRLFWQWRERYADIRLHVVESLSGNLASMIKVRQLDLAVVFQHKSCRPGARSQCWKSGCS</sequence>
<feature type="domain" description="HTH lysR-type" evidence="2">
    <location>
        <begin position="1"/>
        <end position="54"/>
    </location>
</feature>
<dbReference type="InterPro" id="IPR036390">
    <property type="entry name" value="WH_DNA-bd_sf"/>
</dbReference>
<dbReference type="Pfam" id="PF00126">
    <property type="entry name" value="HTH_1"/>
    <property type="match status" value="1"/>
</dbReference>
<evidence type="ECO:0000259" key="2">
    <source>
        <dbReference type="PROSITE" id="PS50931"/>
    </source>
</evidence>
<dbReference type="EMBL" id="CABEEZ010000147">
    <property type="protein sequence ID" value="VTR57751.1"/>
    <property type="molecule type" value="Genomic_DNA"/>
</dbReference>
<dbReference type="InterPro" id="IPR036388">
    <property type="entry name" value="WH-like_DNA-bd_sf"/>
</dbReference>